<feature type="domain" description="PucR C-terminal helix-turn-helix" evidence="2">
    <location>
        <begin position="463"/>
        <end position="520"/>
    </location>
</feature>
<dbReference type="Pfam" id="PF13556">
    <property type="entry name" value="HTH_30"/>
    <property type="match status" value="1"/>
</dbReference>
<keyword evidence="5" id="KW-1185">Reference proteome</keyword>
<comment type="similarity">
    <text evidence="1">Belongs to the CdaR family.</text>
</comment>
<proteinExistence type="inferred from homology"/>
<protein>
    <submittedName>
        <fullName evidence="4">Sugar diacid utilization regulator</fullName>
    </submittedName>
</protein>
<dbReference type="InterPro" id="IPR025736">
    <property type="entry name" value="PucR_C-HTH_dom"/>
</dbReference>
<reference evidence="5" key="1">
    <citation type="submission" date="2016-10" db="EMBL/GenBank/DDBJ databases">
        <authorList>
            <person name="Varghese N."/>
            <person name="Submissions S."/>
        </authorList>
    </citation>
    <scope>NUCLEOTIDE SEQUENCE [LARGE SCALE GENOMIC DNA]</scope>
    <source>
        <strain evidence="5">DSM 8344</strain>
    </source>
</reference>
<dbReference type="PANTHER" id="PTHR33744:SF1">
    <property type="entry name" value="DNA-BINDING TRANSCRIPTIONAL ACTIVATOR ADER"/>
    <property type="match status" value="1"/>
</dbReference>
<dbReference type="EMBL" id="FNCP01000003">
    <property type="protein sequence ID" value="SDG46526.1"/>
    <property type="molecule type" value="Genomic_DNA"/>
</dbReference>
<evidence type="ECO:0000313" key="5">
    <source>
        <dbReference type="Proteomes" id="UP000198656"/>
    </source>
</evidence>
<dbReference type="Pfam" id="PF17853">
    <property type="entry name" value="GGDEF_2"/>
    <property type="match status" value="1"/>
</dbReference>
<name>A0A1G7UFZ7_9FIRM</name>
<dbReference type="Proteomes" id="UP000198656">
    <property type="component" value="Unassembled WGS sequence"/>
</dbReference>
<evidence type="ECO:0000256" key="1">
    <source>
        <dbReference type="ARBA" id="ARBA00006754"/>
    </source>
</evidence>
<dbReference type="InterPro" id="IPR041522">
    <property type="entry name" value="CdaR_GGDEF"/>
</dbReference>
<dbReference type="Gene3D" id="1.10.10.2840">
    <property type="entry name" value="PucR C-terminal helix-turn-helix domain"/>
    <property type="match status" value="1"/>
</dbReference>
<sequence>MRKQSLPYALTLNRFLESVDLYPADPNESEVKGCEQWSVQRFEFNDHCHITLPWIGHFVSLQPEDGNIKLMIIEKGCDPSKDPNNGIVLQCSLKKQMSWEAFCERAVSWIEREQGRILAVSEQYFQELAKQLAHGRSFAILHNLREILGFDLFILNKQLEILEWAGGNELPETPPLFISPKRSLPNLCVPAGELFSGKWAEPFNVPLTWYPLLGEQGILGYLGMATSLNFLGSIERLFLDKTATLLLLELTKAQCVQENERHYHRDFLFDLLYNNFDSLEVIISRGKLWGWDFSKPHLVVVGEIPGFDPDSPQQEIFEDIMSEIMSALRSYRPKTICLERNGQVVMLFPQADIIPANLWTEEAQILLRPVLKLLAAYPKEHQLSWGMGNLYPTARYIHRSFQEARSALELGQLFDLNEPLIAFQDLGVMRLLYRLDRQELEDFRNEILGPLLKFDRENNLALEETLLVYLTSSTDLNAAGERLFLHPNTLRYRLKKATEILGRDLSVLENQMNLFIALKIGKLKTLWPE</sequence>
<dbReference type="InterPro" id="IPR051448">
    <property type="entry name" value="CdaR-like_regulators"/>
</dbReference>
<evidence type="ECO:0000259" key="2">
    <source>
        <dbReference type="Pfam" id="PF13556"/>
    </source>
</evidence>
<gene>
    <name evidence="4" type="ORF">SAMN05443529_103135</name>
</gene>
<organism evidence="4 5">
    <name type="scientific">Desulfosporosinus hippei DSM 8344</name>
    <dbReference type="NCBI Taxonomy" id="1121419"/>
    <lineage>
        <taxon>Bacteria</taxon>
        <taxon>Bacillati</taxon>
        <taxon>Bacillota</taxon>
        <taxon>Clostridia</taxon>
        <taxon>Eubacteriales</taxon>
        <taxon>Desulfitobacteriaceae</taxon>
        <taxon>Desulfosporosinus</taxon>
    </lineage>
</organism>
<dbReference type="InterPro" id="IPR042070">
    <property type="entry name" value="PucR_C-HTH_sf"/>
</dbReference>
<dbReference type="RefSeq" id="WP_092330254.1">
    <property type="nucleotide sequence ID" value="NZ_FNCP01000003.1"/>
</dbReference>
<accession>A0A1G7UFZ7</accession>
<dbReference type="OrthoDB" id="143422at2"/>
<evidence type="ECO:0000313" key="4">
    <source>
        <dbReference type="EMBL" id="SDG46526.1"/>
    </source>
</evidence>
<feature type="domain" description="CdaR GGDEF-like" evidence="3">
    <location>
        <begin position="280"/>
        <end position="410"/>
    </location>
</feature>
<dbReference type="AlphaFoldDB" id="A0A1G7UFZ7"/>
<dbReference type="PANTHER" id="PTHR33744">
    <property type="entry name" value="CARBOHYDRATE DIACID REGULATOR"/>
    <property type="match status" value="1"/>
</dbReference>
<dbReference type="STRING" id="1121419.SAMN05443529_103135"/>
<evidence type="ECO:0000259" key="3">
    <source>
        <dbReference type="Pfam" id="PF17853"/>
    </source>
</evidence>